<dbReference type="EMBL" id="CM024795">
    <property type="protein sequence ID" value="KAG8001120.1"/>
    <property type="molecule type" value="Genomic_DNA"/>
</dbReference>
<keyword evidence="2" id="KW-1185">Reference proteome</keyword>
<gene>
    <name evidence="1" type="primary">HERC1.3</name>
    <name evidence="1" type="ORF">GBF38_006646</name>
</gene>
<proteinExistence type="predicted"/>
<dbReference type="Proteomes" id="UP000805704">
    <property type="component" value="Chromosome 7"/>
</dbReference>
<accession>A0ACB7EG96</accession>
<reference evidence="1" key="1">
    <citation type="submission" date="2020-04" db="EMBL/GenBank/DDBJ databases">
        <title>A chromosome-scale assembly and high-density genetic map of the yellow drum (Nibea albiflora) genome.</title>
        <authorList>
            <person name="Xu D."/>
            <person name="Zhang W."/>
            <person name="Chen R."/>
            <person name="Tan P."/>
            <person name="Wang L."/>
            <person name="Song H."/>
            <person name="Tian L."/>
            <person name="Zhu Q."/>
            <person name="Wang B."/>
        </authorList>
    </citation>
    <scope>NUCLEOTIDE SEQUENCE</scope>
    <source>
        <strain evidence="1">ZJHYS-2018</strain>
    </source>
</reference>
<protein>
    <submittedName>
        <fullName evidence="1">E3 ubiquitin-protein ligase HERC1</fullName>
    </submittedName>
</protein>
<feature type="non-terminal residue" evidence="1">
    <location>
        <position position="76"/>
    </location>
</feature>
<organism evidence="1 2">
    <name type="scientific">Nibea albiflora</name>
    <name type="common">Yellow drum</name>
    <name type="synonym">Corvina albiflora</name>
    <dbReference type="NCBI Taxonomy" id="240163"/>
    <lineage>
        <taxon>Eukaryota</taxon>
        <taxon>Metazoa</taxon>
        <taxon>Chordata</taxon>
        <taxon>Craniata</taxon>
        <taxon>Vertebrata</taxon>
        <taxon>Euteleostomi</taxon>
        <taxon>Actinopterygii</taxon>
        <taxon>Neopterygii</taxon>
        <taxon>Teleostei</taxon>
        <taxon>Neoteleostei</taxon>
        <taxon>Acanthomorphata</taxon>
        <taxon>Eupercaria</taxon>
        <taxon>Sciaenidae</taxon>
        <taxon>Nibea</taxon>
    </lineage>
</organism>
<comment type="caution">
    <text evidence="1">The sequence shown here is derived from an EMBL/GenBank/DDBJ whole genome shotgun (WGS) entry which is preliminary data.</text>
</comment>
<name>A0ACB7EG96_NIBAL</name>
<evidence type="ECO:0000313" key="1">
    <source>
        <dbReference type="EMBL" id="KAG8001120.1"/>
    </source>
</evidence>
<sequence>MTQHLCSSSLMLNLFIKGGEAPPRENHTMFESLSDPSSRLSTSPPPPAIAVPLLEMGFSLRQITKALEATGQSSPL</sequence>
<evidence type="ECO:0000313" key="2">
    <source>
        <dbReference type="Proteomes" id="UP000805704"/>
    </source>
</evidence>